<dbReference type="Pfam" id="PF01494">
    <property type="entry name" value="FAD_binding_3"/>
    <property type="match status" value="1"/>
</dbReference>
<dbReference type="InterPro" id="IPR002938">
    <property type="entry name" value="FAD-bd"/>
</dbReference>
<dbReference type="PANTHER" id="PTHR13789:SF309">
    <property type="entry name" value="PUTATIVE (AFU_ORTHOLOGUE AFUA_6G14510)-RELATED"/>
    <property type="match status" value="1"/>
</dbReference>
<keyword evidence="5" id="KW-1185">Reference proteome</keyword>
<name>A0A2M9C6S8_9FLAO</name>
<dbReference type="GO" id="GO:0004497">
    <property type="term" value="F:monooxygenase activity"/>
    <property type="evidence" value="ECO:0007669"/>
    <property type="project" value="UniProtKB-KW"/>
</dbReference>
<dbReference type="PRINTS" id="PR00420">
    <property type="entry name" value="RNGMNOXGNASE"/>
</dbReference>
<dbReference type="SUPFAM" id="SSF51905">
    <property type="entry name" value="FAD/NAD(P)-binding domain"/>
    <property type="match status" value="1"/>
</dbReference>
<evidence type="ECO:0000256" key="1">
    <source>
        <dbReference type="ARBA" id="ARBA00023002"/>
    </source>
</evidence>
<proteinExistence type="predicted"/>
<evidence type="ECO:0000259" key="3">
    <source>
        <dbReference type="Pfam" id="PF01494"/>
    </source>
</evidence>
<dbReference type="PANTHER" id="PTHR13789">
    <property type="entry name" value="MONOOXYGENASE"/>
    <property type="match status" value="1"/>
</dbReference>
<reference evidence="4 5" key="1">
    <citation type="submission" date="2017-11" db="EMBL/GenBank/DDBJ databases">
        <title>Genomic Encyclopedia of Archaeal and Bacterial Type Strains, Phase II (KMG-II): From Individual Species to Whole Genera.</title>
        <authorList>
            <person name="Goeker M."/>
        </authorList>
    </citation>
    <scope>NUCLEOTIDE SEQUENCE [LARGE SCALE GENOMIC DNA]</scope>
    <source>
        <strain evidence="4 5">DSM 27617</strain>
    </source>
</reference>
<dbReference type="GO" id="GO:0071949">
    <property type="term" value="F:FAD binding"/>
    <property type="evidence" value="ECO:0007669"/>
    <property type="project" value="InterPro"/>
</dbReference>
<organism evidence="4 5">
    <name type="scientific">Chryseobacterium geocarposphaerae</name>
    <dbReference type="NCBI Taxonomy" id="1416776"/>
    <lineage>
        <taxon>Bacteria</taxon>
        <taxon>Pseudomonadati</taxon>
        <taxon>Bacteroidota</taxon>
        <taxon>Flavobacteriia</taxon>
        <taxon>Flavobacteriales</taxon>
        <taxon>Weeksellaceae</taxon>
        <taxon>Chryseobacterium group</taxon>
        <taxon>Chryseobacterium</taxon>
    </lineage>
</organism>
<dbReference type="EMBL" id="PGFD01000001">
    <property type="protein sequence ID" value="PJJ66550.1"/>
    <property type="molecule type" value="Genomic_DNA"/>
</dbReference>
<dbReference type="InterPro" id="IPR050493">
    <property type="entry name" value="FAD-dep_Monooxygenase_BioMet"/>
</dbReference>
<accession>A0A2M9C6S8</accession>
<dbReference type="Proteomes" id="UP000228740">
    <property type="component" value="Unassembled WGS sequence"/>
</dbReference>
<sequence length="402" mass="45391">MDLKKCIMNNKKVMIVGAGIAGPALAIELLKKGAWVTIIEARSREEMTEGLFLGISPNGLNVLANLIDISRIYDEYVPGTLRFYNSKAKQIAELDASYQNDAYGIASIQVKRSAISNLLHEMLIELGCFVEYECKLESIEYFGEKINIKTSKENYQGYDYLIGADGIHSKCRKLLFPDSPQPNYTKMLSTGAVVKIPNQATPSEAIKMMFGKQAFFGFSTTNTGETWWFNNYDAEQEPHRPVSDDESQQLKIKKDLLELHAQDHRKISEIITASNDLFAYPIFDMPVLERWYAGRVCLIGDAAHAISPHTGQGASLALEDGAVLAKCLIKYDDPELAFSRFQQLRSGRVAKIIAQARKIGKAKSKPNWVINLFRDSMLKYFINMEKKKMHWVYGYDVNKLDI</sequence>
<comment type="caution">
    <text evidence="4">The sequence shown here is derived from an EMBL/GenBank/DDBJ whole genome shotgun (WGS) entry which is preliminary data.</text>
</comment>
<gene>
    <name evidence="4" type="ORF">CLV73_0537</name>
</gene>
<evidence type="ECO:0000313" key="5">
    <source>
        <dbReference type="Proteomes" id="UP000228740"/>
    </source>
</evidence>
<feature type="domain" description="FAD-binding" evidence="3">
    <location>
        <begin position="12"/>
        <end position="330"/>
    </location>
</feature>
<dbReference type="AlphaFoldDB" id="A0A2M9C6S8"/>
<dbReference type="Gene3D" id="3.50.50.60">
    <property type="entry name" value="FAD/NAD(P)-binding domain"/>
    <property type="match status" value="1"/>
</dbReference>
<evidence type="ECO:0000313" key="4">
    <source>
        <dbReference type="EMBL" id="PJJ66550.1"/>
    </source>
</evidence>
<keyword evidence="1" id="KW-0560">Oxidoreductase</keyword>
<protein>
    <submittedName>
        <fullName evidence="4">2-polyprenyl-6-methoxyphenol hydroxylase-like FAD-dependent oxidoreductase</fullName>
    </submittedName>
</protein>
<keyword evidence="2" id="KW-0503">Monooxygenase</keyword>
<dbReference type="InterPro" id="IPR036188">
    <property type="entry name" value="FAD/NAD-bd_sf"/>
</dbReference>
<evidence type="ECO:0000256" key="2">
    <source>
        <dbReference type="ARBA" id="ARBA00023033"/>
    </source>
</evidence>